<accession>A0A484I844</accession>
<organism evidence="2 3">
    <name type="scientific">Candidatus Nitrosocosmicus franklandianus</name>
    <dbReference type="NCBI Taxonomy" id="1798806"/>
    <lineage>
        <taxon>Archaea</taxon>
        <taxon>Nitrososphaerota</taxon>
        <taxon>Nitrososphaeria</taxon>
        <taxon>Nitrososphaerales</taxon>
        <taxon>Nitrososphaeraceae</taxon>
        <taxon>Candidatus Nitrosocosmicus</taxon>
    </lineage>
</organism>
<feature type="transmembrane region" description="Helical" evidence="1">
    <location>
        <begin position="140"/>
        <end position="159"/>
    </location>
</feature>
<dbReference type="KEGG" id="nfn:NFRAN_1039"/>
<proteinExistence type="predicted"/>
<evidence type="ECO:0000256" key="1">
    <source>
        <dbReference type="SAM" id="Phobius"/>
    </source>
</evidence>
<name>A0A484I844_9ARCH</name>
<feature type="transmembrane region" description="Helical" evidence="1">
    <location>
        <begin position="39"/>
        <end position="61"/>
    </location>
</feature>
<sequence>MSNETRYNKTLKYLILSIVSSILIIDLTILSIPDAHLQHSVAIVSLNIAAIMATALGIIAVSRHGLGGNHGKSYLFVTVGIALWFLADLGILYAYFVLKVDEFKQISLLDVFWLLGYVFLVLHLVSIIKTIRIRNHTITLTILSGVVIGFVILNIVNLLPDFDLPTSNDLHHFLTKEYEFQDVVITILYPILDLSLIVPSITILLNIYKDYQHAIPWMLASISLLVNAIADNGYTIQFIDGKASAMPWDLFYIADFIIMSGALFWYNKYHISDHILARNEKK</sequence>
<feature type="transmembrane region" description="Helical" evidence="1">
    <location>
        <begin position="250"/>
        <end position="266"/>
    </location>
</feature>
<reference evidence="2 3" key="1">
    <citation type="submission" date="2019-02" db="EMBL/GenBank/DDBJ databases">
        <authorList>
            <person name="Lehtovirta-Morley E L."/>
        </authorList>
    </citation>
    <scope>NUCLEOTIDE SEQUENCE [LARGE SCALE GENOMIC DNA]</scope>
    <source>
        <strain evidence="2">NFRAN1</strain>
    </source>
</reference>
<dbReference type="GeneID" id="39420482"/>
<keyword evidence="1" id="KW-1133">Transmembrane helix</keyword>
<gene>
    <name evidence="2" type="ORF">NFRAN_1039</name>
</gene>
<keyword evidence="3" id="KW-1185">Reference proteome</keyword>
<keyword evidence="1" id="KW-0472">Membrane</keyword>
<keyword evidence="1" id="KW-0812">Transmembrane</keyword>
<feature type="transmembrane region" description="Helical" evidence="1">
    <location>
        <begin position="214"/>
        <end position="230"/>
    </location>
</feature>
<protein>
    <submittedName>
        <fullName evidence="2">Uncharacterized protein</fullName>
    </submittedName>
</protein>
<evidence type="ECO:0000313" key="2">
    <source>
        <dbReference type="EMBL" id="VFJ13361.1"/>
    </source>
</evidence>
<dbReference type="OrthoDB" id="10916at2157"/>
<evidence type="ECO:0000313" key="3">
    <source>
        <dbReference type="Proteomes" id="UP000294299"/>
    </source>
</evidence>
<feature type="transmembrane region" description="Helical" evidence="1">
    <location>
        <begin position="183"/>
        <end position="207"/>
    </location>
</feature>
<dbReference type="RefSeq" id="WP_134483255.1">
    <property type="nucleotide sequence ID" value="NZ_LR216287.1"/>
</dbReference>
<dbReference type="AlphaFoldDB" id="A0A484I844"/>
<dbReference type="Proteomes" id="UP000294299">
    <property type="component" value="Chromosome NFRAN"/>
</dbReference>
<dbReference type="EMBL" id="LR216287">
    <property type="protein sequence ID" value="VFJ13361.1"/>
    <property type="molecule type" value="Genomic_DNA"/>
</dbReference>
<feature type="transmembrane region" description="Helical" evidence="1">
    <location>
        <begin position="108"/>
        <end position="128"/>
    </location>
</feature>
<feature type="transmembrane region" description="Helical" evidence="1">
    <location>
        <begin position="12"/>
        <end position="33"/>
    </location>
</feature>
<feature type="transmembrane region" description="Helical" evidence="1">
    <location>
        <begin position="73"/>
        <end position="96"/>
    </location>
</feature>